<evidence type="ECO:0000259" key="4">
    <source>
        <dbReference type="Pfam" id="PF21074"/>
    </source>
</evidence>
<dbReference type="InterPro" id="IPR049059">
    <property type="entry name" value="NAD_Glu_DH_HM1"/>
</dbReference>
<proteinExistence type="predicted"/>
<accession>A0ABW5AIS6</accession>
<evidence type="ECO:0000313" key="8">
    <source>
        <dbReference type="EMBL" id="MFD2182566.1"/>
    </source>
</evidence>
<dbReference type="EMBL" id="JBHUIW010000010">
    <property type="protein sequence ID" value="MFD2182566.1"/>
    <property type="molecule type" value="Genomic_DNA"/>
</dbReference>
<dbReference type="InterPro" id="IPR049064">
    <property type="entry name" value="NAD_Glu_DH_ACT3"/>
</dbReference>
<feature type="compositionally biased region" description="Gly residues" evidence="2">
    <location>
        <begin position="8"/>
        <end position="18"/>
    </location>
</feature>
<keyword evidence="1" id="KW-0560">Oxidoreductase</keyword>
<dbReference type="InterPro" id="IPR049062">
    <property type="entry name" value="NAD_Glu_DH_ACT2"/>
</dbReference>
<dbReference type="SUPFAM" id="SSF53223">
    <property type="entry name" value="Aminoacid dehydrogenase-like, N-terminal domain"/>
    <property type="match status" value="1"/>
</dbReference>
<keyword evidence="9" id="KW-1185">Reference proteome</keyword>
<dbReference type="PIRSF" id="PIRSF036761">
    <property type="entry name" value="GDH_Mll4104"/>
    <property type="match status" value="1"/>
</dbReference>
<dbReference type="InterPro" id="IPR007780">
    <property type="entry name" value="NAD_Glu_DH_bac"/>
</dbReference>
<feature type="domain" description="NAD-specific glutamate dehydrogenase C-terminal" evidence="4">
    <location>
        <begin position="1300"/>
        <end position="1630"/>
    </location>
</feature>
<evidence type="ECO:0000259" key="6">
    <source>
        <dbReference type="Pfam" id="PF21076"/>
    </source>
</evidence>
<evidence type="ECO:0000259" key="5">
    <source>
        <dbReference type="Pfam" id="PF21075"/>
    </source>
</evidence>
<dbReference type="InterPro" id="IPR046346">
    <property type="entry name" value="Aminoacid_DH-like_N_sf"/>
</dbReference>
<feature type="domain" description="NAD-glutamate dehydrogenase catalytic" evidence="3">
    <location>
        <begin position="758"/>
        <end position="1253"/>
    </location>
</feature>
<dbReference type="SUPFAM" id="SSF51735">
    <property type="entry name" value="NAD(P)-binding Rossmann-fold domains"/>
    <property type="match status" value="1"/>
</dbReference>
<dbReference type="Pfam" id="PF21078">
    <property type="entry name" value="GDH_HM3"/>
    <property type="match status" value="1"/>
</dbReference>
<dbReference type="Pfam" id="PF21077">
    <property type="entry name" value="GDH_ACT3"/>
    <property type="match status" value="1"/>
</dbReference>
<dbReference type="InterPro" id="IPR049058">
    <property type="entry name" value="NAD_Glu_DH_HM2"/>
</dbReference>
<evidence type="ECO:0000256" key="2">
    <source>
        <dbReference type="SAM" id="MobiDB-lite"/>
    </source>
</evidence>
<evidence type="ECO:0000259" key="3">
    <source>
        <dbReference type="Pfam" id="PF05088"/>
    </source>
</evidence>
<protein>
    <submittedName>
        <fullName evidence="8">NAD-glutamate dehydrogenase</fullName>
    </submittedName>
</protein>
<dbReference type="Pfam" id="PF21075">
    <property type="entry name" value="GDH_ACT1"/>
    <property type="match status" value="1"/>
</dbReference>
<feature type="region of interest" description="Disordered" evidence="2">
    <location>
        <begin position="1"/>
        <end position="23"/>
    </location>
</feature>
<dbReference type="PANTHER" id="PTHR43403">
    <property type="entry name" value="NAD-SPECIFIC GLUTAMATE DEHYDROGENASE"/>
    <property type="match status" value="1"/>
</dbReference>
<dbReference type="Pfam" id="PF21079">
    <property type="entry name" value="GDH_HM2"/>
    <property type="match status" value="1"/>
</dbReference>
<dbReference type="Pfam" id="PF21073">
    <property type="entry name" value="GDH_HM1"/>
    <property type="match status" value="1"/>
</dbReference>
<sequence>MDADTAGAGAGFGSGFGTGPTHDESRARHVIAAADAILAARHGDAAAGLAGVLFGAVAFEDLAEYDADELAALADDALAFVTERTPGAPKIRIVTPDAVAAPAPVSVIEIVNDDMPFLVDSVLGALRDHGLDPLLVAHPVLAVTRDADARLQAWAPAAAATTPGTARESLIHIHVGRIVDAARRDVIVAALVTTLADVRLAVTDWRAMRARLEEVIATLERDPPPLPDGEVAEATAFLRWLADDNFTFLGMRAHAIGDTTAAPGEAEEAASTDALGILRQHDVRVLRRGRDFVTMTPEVMEFLQEPKALIITKANARSRVHRRVHMDYVGIKRFDASGRVVGELRLVGLFTATAYTRSARGIPYLRRKVEAVLARAGFAPASHSARVLANVLKTYPRDELFQIDEDTLLRFALIVMHLGERPRVRVLPRLDRFDRFVSVIVYVPRDRYDSTIREAIGTYLAAVYTGRIVAFYPWFPDGPLVRVHYIVGRFAGATPRPSRAALEDAVSAIVLTWQDRLAAALAASHEPARAAALRERYAEAFSRAYRTAFTPSTAVEDIKILERLTPERPLGVDFYRNATDAAACARLKVWSQGRPIPLSERVPVLEHMGFRVVEESTFRVATPSSDAAPEGAASHASVWLHDMLLERLGGGAVDLDLLGRRLEAVFLMAMRGVAEDDGYNALALVAAMPWRDIALVRMLSRALRQFGIRYSQDYMWATLTRHPAIAERIVALFHARFAPRQGLSVDDRADHETEILHEIDTALDAVDSLDEDRILRRFVNLVLAAVRTTYYQLDRDGLPKPVMAIKFDSRRIDDLPLPRPLYEVFVYSPRLEAVHLRFGKVARGGIRWSDRPQDFRTEVLGLVKAQQVKNAVIVPVGAKGGFVPKQLPAGGSREAVQAEAIASYELFMGALLDLTDTIAPDGRVIAADTVRHDGDDPYLVVAADKGTATFSDIANGIARAHGFWLDDAFASGGSAGYDHKAMGITARGAWEAVKRHFREMNVDIGKVPFTAVGVGDMSGDVFGNGMLRERTTKLIAAFDHRDIFIDPTPDPERSFKERARLFALPRSSWQDYDKALISAGGGVFPRSAKEITLSKEAQAAIGLKKERVTPAELMSAILKAPVDLLFFGGIGTYVRAPEETNDQAGDRANDSIRITGPELRCKVIGEGANLGLTQRGRISAAFAGVRLNTDAIDNSAGVNTSDVEVNLKIALGRPLRDGRLDRPGRDALLASLTDDVARVVLRNNYQQTQALSLAQRRGLEDLGFQQRLMQTLERRGLLDRAVEMLPDDVEIAERRSRGVPLTRPELAVLLAYAKLSLSHDLLESSIPDDAYLGRELGRYFPPVVGERFPDALAEHRLRRDIIVTQLANSMINRGGPTLIVRIADQTGAGPDRIAAAFAAVRDSFDMVALNTAIEALDNRIPGDLQLALLEQVQNLLLDRMVWVLRRLDLSGGLAGIVEHHRAGIAAIEAALDHVLPKPAQVARASRTSELAAAGVPEALAQRLADMPQIGGALDAIRVADRVGRPVEDAAATWFAVAAQFDIDRLSAAARKIVVADYFDRLALDRALDQIGDAARRITAETMVDGRSGAAAVEAWTTARGSAVDRVRAAVQEIAASGLTLSRLSVAASVLGDLAPG</sequence>
<comment type="caution">
    <text evidence="8">The sequence shown here is derived from an EMBL/GenBank/DDBJ whole genome shotgun (WGS) entry which is preliminary data.</text>
</comment>
<dbReference type="InterPro" id="IPR048381">
    <property type="entry name" value="GDH_C"/>
</dbReference>
<dbReference type="InterPro" id="IPR036291">
    <property type="entry name" value="NAD(P)-bd_dom_sf"/>
</dbReference>
<dbReference type="InterPro" id="IPR049056">
    <property type="entry name" value="NAD_Glu_DH_HM3"/>
</dbReference>
<evidence type="ECO:0000256" key="1">
    <source>
        <dbReference type="ARBA" id="ARBA00023002"/>
    </source>
</evidence>
<feature type="domain" description="NAD-glutamate dehydrogenase N-terminal ACT1" evidence="5">
    <location>
        <begin position="52"/>
        <end position="190"/>
    </location>
</feature>
<dbReference type="PANTHER" id="PTHR43403:SF1">
    <property type="entry name" value="NAD-SPECIFIC GLUTAMATE DEHYDROGENASE"/>
    <property type="match status" value="1"/>
</dbReference>
<dbReference type="Pfam" id="PF05088">
    <property type="entry name" value="Bac_GDH_CD"/>
    <property type="match status" value="1"/>
</dbReference>
<gene>
    <name evidence="8" type="ORF">ACFSOX_10405</name>
</gene>
<dbReference type="Pfam" id="PF21074">
    <property type="entry name" value="GDH_C"/>
    <property type="match status" value="1"/>
</dbReference>
<evidence type="ECO:0000313" key="9">
    <source>
        <dbReference type="Proteomes" id="UP001597314"/>
    </source>
</evidence>
<dbReference type="Proteomes" id="UP001597314">
    <property type="component" value="Unassembled WGS sequence"/>
</dbReference>
<dbReference type="InterPro" id="IPR024727">
    <property type="entry name" value="NAD_Glu_DH_N_ACT1"/>
</dbReference>
<evidence type="ECO:0000259" key="7">
    <source>
        <dbReference type="Pfam" id="PF21077"/>
    </source>
</evidence>
<feature type="domain" description="NAD-glutamate dehydrogenase ACT3" evidence="7">
    <location>
        <begin position="570"/>
        <end position="656"/>
    </location>
</feature>
<reference evidence="9" key="1">
    <citation type="journal article" date="2019" name="Int. J. Syst. Evol. Microbiol.">
        <title>The Global Catalogue of Microorganisms (GCM) 10K type strain sequencing project: providing services to taxonomists for standard genome sequencing and annotation.</title>
        <authorList>
            <consortium name="The Broad Institute Genomics Platform"/>
            <consortium name="The Broad Institute Genome Sequencing Center for Infectious Disease"/>
            <person name="Wu L."/>
            <person name="Ma J."/>
        </authorList>
    </citation>
    <scope>NUCLEOTIDE SEQUENCE [LARGE SCALE GENOMIC DNA]</scope>
    <source>
        <strain evidence="9">CGMCC 1.6774</strain>
    </source>
</reference>
<dbReference type="Gene3D" id="3.40.50.720">
    <property type="entry name" value="NAD(P)-binding Rossmann-like Domain"/>
    <property type="match status" value="1"/>
</dbReference>
<name>A0ABW5AIS6_9BRAD</name>
<dbReference type="InterPro" id="IPR028971">
    <property type="entry name" value="NAD-GDH_cat"/>
</dbReference>
<dbReference type="Pfam" id="PF21076">
    <property type="entry name" value="GDH_ACT2"/>
    <property type="match status" value="1"/>
</dbReference>
<feature type="domain" description="NAD-glutamate dehydrogenase ACT2" evidence="6">
    <location>
        <begin position="425"/>
        <end position="514"/>
    </location>
</feature>
<organism evidence="8 9">
    <name type="scientific">Rhodoplanes azumiensis</name>
    <dbReference type="NCBI Taxonomy" id="1897628"/>
    <lineage>
        <taxon>Bacteria</taxon>
        <taxon>Pseudomonadati</taxon>
        <taxon>Pseudomonadota</taxon>
        <taxon>Alphaproteobacteria</taxon>
        <taxon>Hyphomicrobiales</taxon>
        <taxon>Nitrobacteraceae</taxon>
        <taxon>Rhodoplanes</taxon>
    </lineage>
</organism>